<evidence type="ECO:0000256" key="1">
    <source>
        <dbReference type="SAM" id="MobiDB-lite"/>
    </source>
</evidence>
<evidence type="ECO:0000313" key="3">
    <source>
        <dbReference type="Proteomes" id="UP001054945"/>
    </source>
</evidence>
<dbReference type="AlphaFoldDB" id="A0AAV4WUB8"/>
<dbReference type="EMBL" id="BPLR01016800">
    <property type="protein sequence ID" value="GIY86467.1"/>
    <property type="molecule type" value="Genomic_DNA"/>
</dbReference>
<reference evidence="2 3" key="1">
    <citation type="submission" date="2021-06" db="EMBL/GenBank/DDBJ databases">
        <title>Caerostris extrusa draft genome.</title>
        <authorList>
            <person name="Kono N."/>
            <person name="Arakawa K."/>
        </authorList>
    </citation>
    <scope>NUCLEOTIDE SEQUENCE [LARGE SCALE GENOMIC DNA]</scope>
</reference>
<feature type="region of interest" description="Disordered" evidence="1">
    <location>
        <begin position="1"/>
        <end position="27"/>
    </location>
</feature>
<name>A0AAV4WUB8_CAEEX</name>
<feature type="compositionally biased region" description="Basic and acidic residues" evidence="1">
    <location>
        <begin position="1"/>
        <end position="11"/>
    </location>
</feature>
<evidence type="ECO:0008006" key="4">
    <source>
        <dbReference type="Google" id="ProtNLM"/>
    </source>
</evidence>
<organism evidence="2 3">
    <name type="scientific">Caerostris extrusa</name>
    <name type="common">Bark spider</name>
    <name type="synonym">Caerostris bankana</name>
    <dbReference type="NCBI Taxonomy" id="172846"/>
    <lineage>
        <taxon>Eukaryota</taxon>
        <taxon>Metazoa</taxon>
        <taxon>Ecdysozoa</taxon>
        <taxon>Arthropoda</taxon>
        <taxon>Chelicerata</taxon>
        <taxon>Arachnida</taxon>
        <taxon>Araneae</taxon>
        <taxon>Araneomorphae</taxon>
        <taxon>Entelegynae</taxon>
        <taxon>Araneoidea</taxon>
        <taxon>Araneidae</taxon>
        <taxon>Caerostris</taxon>
    </lineage>
</organism>
<comment type="caution">
    <text evidence="2">The sequence shown here is derived from an EMBL/GenBank/DDBJ whole genome shotgun (WGS) entry which is preliminary data.</text>
</comment>
<gene>
    <name evidence="2" type="ORF">CEXT_377951</name>
</gene>
<protein>
    <recommendedName>
        <fullName evidence="4">Ribosomal protein S14</fullName>
    </recommendedName>
</protein>
<keyword evidence="3" id="KW-1185">Reference proteome</keyword>
<proteinExistence type="predicted"/>
<dbReference type="Proteomes" id="UP001054945">
    <property type="component" value="Unassembled WGS sequence"/>
</dbReference>
<accession>A0AAV4WUB8</accession>
<sequence>MRRVNNEKEIKQLMFGKKNSKKTKRDDVGLIQQQRRRKIKTKKIIKVAKRRRRRRREAMIRVINAAFCNRQVLRVLKGDLELTENVPLILIKSRSIKSQCPLWFFETKYDYIVPIRFFV</sequence>
<evidence type="ECO:0000313" key="2">
    <source>
        <dbReference type="EMBL" id="GIY86467.1"/>
    </source>
</evidence>